<accession>A0ABQ4DJW4</accession>
<dbReference type="Pfam" id="PF24677">
    <property type="entry name" value="DUF7657"/>
    <property type="match status" value="1"/>
</dbReference>
<name>A0ABQ4DJW4_9CELL</name>
<feature type="transmembrane region" description="Helical" evidence="2">
    <location>
        <begin position="375"/>
        <end position="393"/>
    </location>
</feature>
<feature type="transmembrane region" description="Helical" evidence="2">
    <location>
        <begin position="147"/>
        <end position="165"/>
    </location>
</feature>
<feature type="transmembrane region" description="Helical" evidence="2">
    <location>
        <begin position="438"/>
        <end position="459"/>
    </location>
</feature>
<reference evidence="5 6" key="1">
    <citation type="submission" date="2021-01" db="EMBL/GenBank/DDBJ databases">
        <title>Whole genome shotgun sequence of Cellulomonas phragmiteti NBRC 110785.</title>
        <authorList>
            <person name="Komaki H."/>
            <person name="Tamura T."/>
        </authorList>
    </citation>
    <scope>NUCLEOTIDE SEQUENCE [LARGE SCALE GENOMIC DNA]</scope>
    <source>
        <strain evidence="5 6">NBRC 110785</strain>
    </source>
</reference>
<protein>
    <recommendedName>
        <fullName evidence="7">Glycosyltransferase RgtA/B/C/D-like domain-containing protein</fullName>
    </recommendedName>
</protein>
<keyword evidence="2" id="KW-1133">Transmembrane helix</keyword>
<feature type="domain" description="DUF7654" evidence="3">
    <location>
        <begin position="538"/>
        <end position="643"/>
    </location>
</feature>
<keyword evidence="6" id="KW-1185">Reference proteome</keyword>
<keyword evidence="2" id="KW-0472">Membrane</keyword>
<feature type="transmembrane region" description="Helical" evidence="2">
    <location>
        <begin position="40"/>
        <end position="62"/>
    </location>
</feature>
<dbReference type="Proteomes" id="UP000614741">
    <property type="component" value="Unassembled WGS sequence"/>
</dbReference>
<organism evidence="5 6">
    <name type="scientific">Cellulomonas phragmiteti</name>
    <dbReference type="NCBI Taxonomy" id="478780"/>
    <lineage>
        <taxon>Bacteria</taxon>
        <taxon>Bacillati</taxon>
        <taxon>Actinomycetota</taxon>
        <taxon>Actinomycetes</taxon>
        <taxon>Micrococcales</taxon>
        <taxon>Cellulomonadaceae</taxon>
        <taxon>Cellulomonas</taxon>
    </lineage>
</organism>
<feature type="transmembrane region" description="Helical" evidence="2">
    <location>
        <begin position="227"/>
        <end position="243"/>
    </location>
</feature>
<dbReference type="Pfam" id="PF24672">
    <property type="entry name" value="DUF7654"/>
    <property type="match status" value="1"/>
</dbReference>
<evidence type="ECO:0000259" key="3">
    <source>
        <dbReference type="Pfam" id="PF24672"/>
    </source>
</evidence>
<feature type="transmembrane region" description="Helical" evidence="2">
    <location>
        <begin position="347"/>
        <end position="368"/>
    </location>
</feature>
<evidence type="ECO:0000256" key="2">
    <source>
        <dbReference type="SAM" id="Phobius"/>
    </source>
</evidence>
<gene>
    <name evidence="5" type="ORF">Cph01nite_13950</name>
</gene>
<evidence type="ECO:0000256" key="1">
    <source>
        <dbReference type="SAM" id="MobiDB-lite"/>
    </source>
</evidence>
<dbReference type="InterPro" id="IPR056071">
    <property type="entry name" value="DUF7654"/>
</dbReference>
<evidence type="ECO:0000259" key="4">
    <source>
        <dbReference type="Pfam" id="PF24677"/>
    </source>
</evidence>
<sequence>MHLESADPTLPPAGPAAPGATPGPAAAGGRTWRDVLRRHWHVVGPVAVYLLLVVLGVTLSSIGTWELRQDPAQPYGHQIGEPLALRSDEFLTSTPLNLGVTATGSTDDLNPLAAPHGFTSLLSSGPVSSVVLHDATLLRLGPWLPDASLLAARWWLPVLLLLLGAPAFFREVTGNRWVGWFAAGLMLASPATAWWSLGPVTMLGYTLAGAAALLLCARRWTQDRRAVAVAYGLTAAVLLARTPFHYQPWTIVVVLPLLVAAVLTVLRDRETRRTGLVVTAAVGGGALALAGAVLAENWASFQAITSTLYPGARVVTGESQPLQEVFGATLLGWQEYLPITGTNNSEISSSFAVAAIWVLVLVASRAVAWRRVNRPAIAVLGAATVFWSSWVLVDWGVVGTHVPLANLVPPGRAADVLGYLAVALLCLLLPGLVERPGVVRAVVAGGAVTAVVGVAGLFLQRDNLLGLSSPRILLASVLTGLCVALVTWRPRAVVPYVVTVALAVTLVWRVNPVLVGLGDLRASSTAQQMMRDGAWLREHGQAWASDDVTVDALMLATGVPALSGRQLAGPDRAAWQRMLPGSDENVWNRGGSFVLFVWDDTVPLTVSNPAADRIEVRGPACEVATRMREMTSVVSSHRLDEPCLVEHDSFVWSGRTHWRYTVDLPDTAH</sequence>
<keyword evidence="2" id="KW-0812">Transmembrane</keyword>
<feature type="compositionally biased region" description="Low complexity" evidence="1">
    <location>
        <begin position="16"/>
        <end position="28"/>
    </location>
</feature>
<feature type="transmembrane region" description="Helical" evidence="2">
    <location>
        <begin position="202"/>
        <end position="220"/>
    </location>
</feature>
<evidence type="ECO:0000313" key="6">
    <source>
        <dbReference type="Proteomes" id="UP000614741"/>
    </source>
</evidence>
<dbReference type="EMBL" id="BONP01000006">
    <property type="protein sequence ID" value="GIG39633.1"/>
    <property type="molecule type" value="Genomic_DNA"/>
</dbReference>
<feature type="domain" description="DUF7657" evidence="4">
    <location>
        <begin position="46"/>
        <end position="429"/>
    </location>
</feature>
<dbReference type="InterPro" id="IPR056074">
    <property type="entry name" value="DUF7657"/>
</dbReference>
<feature type="transmembrane region" description="Helical" evidence="2">
    <location>
        <begin position="413"/>
        <end position="433"/>
    </location>
</feature>
<dbReference type="RefSeq" id="WP_203672637.1">
    <property type="nucleotide sequence ID" value="NZ_BONP01000006.1"/>
</dbReference>
<evidence type="ECO:0008006" key="7">
    <source>
        <dbReference type="Google" id="ProtNLM"/>
    </source>
</evidence>
<feature type="transmembrane region" description="Helical" evidence="2">
    <location>
        <begin position="471"/>
        <end position="488"/>
    </location>
</feature>
<comment type="caution">
    <text evidence="5">The sequence shown here is derived from an EMBL/GenBank/DDBJ whole genome shotgun (WGS) entry which is preliminary data.</text>
</comment>
<feature type="transmembrane region" description="Helical" evidence="2">
    <location>
        <begin position="249"/>
        <end position="266"/>
    </location>
</feature>
<evidence type="ECO:0000313" key="5">
    <source>
        <dbReference type="EMBL" id="GIG39633.1"/>
    </source>
</evidence>
<feature type="transmembrane region" description="Helical" evidence="2">
    <location>
        <begin position="493"/>
        <end position="510"/>
    </location>
</feature>
<proteinExistence type="predicted"/>
<feature type="region of interest" description="Disordered" evidence="1">
    <location>
        <begin position="1"/>
        <end position="28"/>
    </location>
</feature>
<feature type="transmembrane region" description="Helical" evidence="2">
    <location>
        <begin position="275"/>
        <end position="295"/>
    </location>
</feature>